<organism evidence="6 7">
    <name type="scientific">gamma proteobacterium HTCC2207</name>
    <dbReference type="NCBI Taxonomy" id="314287"/>
    <lineage>
        <taxon>Bacteria</taxon>
        <taxon>Pseudomonadati</taxon>
        <taxon>Pseudomonadota</taxon>
        <taxon>Gammaproteobacteria</taxon>
        <taxon>Cellvibrionales</taxon>
        <taxon>Porticoccaceae</taxon>
        <taxon>SAR92 clade</taxon>
    </lineage>
</organism>
<dbReference type="Gene3D" id="1.10.150.130">
    <property type="match status" value="1"/>
</dbReference>
<keyword evidence="3" id="KW-0238">DNA-binding</keyword>
<dbReference type="Pfam" id="PF22022">
    <property type="entry name" value="Phage_int_M"/>
    <property type="match status" value="1"/>
</dbReference>
<dbReference type="PANTHER" id="PTHR30629">
    <property type="entry name" value="PROPHAGE INTEGRASE"/>
    <property type="match status" value="1"/>
</dbReference>
<dbReference type="Pfam" id="PF00589">
    <property type="entry name" value="Phage_integrase"/>
    <property type="match status" value="1"/>
</dbReference>
<dbReference type="PANTHER" id="PTHR30629:SF2">
    <property type="entry name" value="PROPHAGE INTEGRASE INTS-RELATED"/>
    <property type="match status" value="1"/>
</dbReference>
<sequence length="429" mass="48721">MANRTSKLELDAIIKGKIPKRYPLGDGLYFTIKHSGAMSFGIRYQINGKTDYKGMGGYDKVHNNLGIARAKCEAYRVQIRQGIDPKIEEQQALNLKQSAKAAEDQLKDRTFAKYAYQHIKSLEPSWTNVKTFAQWRSSLEQYAFPVIGETPVSDVSRTQVLEILQPIWFDKTETADRVRRRIAAILDAAISDDLRTERNPAIWRGSLHGKLPSVETLKKAKAPTEERAHASLHYAHLPMFMESLRAQDGIGARALEFCILNASRTTEVLDATWGEFDLEEGIWSIPARRMKGRERHNIPLSTQSIALIKQLKQLKMSDFVFPNRSNGKSLSQAGMSSVLKRMNKINDWKDIHGQLITVHGFRGCFKTWTTEKTDTDWLTGEMALAHKIKDKSSATYQKGDLIDKRRRLMQKYSDYACTTPSGKVVQLRG</sequence>
<proteinExistence type="inferred from homology"/>
<keyword evidence="2" id="KW-0229">DNA integration</keyword>
<dbReference type="InterPro" id="IPR050808">
    <property type="entry name" value="Phage_Integrase"/>
</dbReference>
<evidence type="ECO:0000256" key="3">
    <source>
        <dbReference type="ARBA" id="ARBA00023125"/>
    </source>
</evidence>
<dbReference type="SUPFAM" id="SSF56349">
    <property type="entry name" value="DNA breaking-rejoining enzymes"/>
    <property type="match status" value="1"/>
</dbReference>
<feature type="domain" description="Tyr recombinase" evidence="5">
    <location>
        <begin position="218"/>
        <end position="409"/>
    </location>
</feature>
<keyword evidence="4" id="KW-0233">DNA recombination</keyword>
<dbReference type="Proteomes" id="UP000005555">
    <property type="component" value="Unassembled WGS sequence"/>
</dbReference>
<evidence type="ECO:0000256" key="4">
    <source>
        <dbReference type="ARBA" id="ARBA00023172"/>
    </source>
</evidence>
<dbReference type="AlphaFoldDB" id="Q1YTS1"/>
<evidence type="ECO:0000313" key="6">
    <source>
        <dbReference type="EMBL" id="EAS47416.1"/>
    </source>
</evidence>
<dbReference type="Gene3D" id="1.10.443.10">
    <property type="entry name" value="Intergrase catalytic core"/>
    <property type="match status" value="1"/>
</dbReference>
<keyword evidence="7" id="KW-1185">Reference proteome</keyword>
<dbReference type="CDD" id="cd00801">
    <property type="entry name" value="INT_P4_C"/>
    <property type="match status" value="1"/>
</dbReference>
<comment type="similarity">
    <text evidence="1">Belongs to the 'phage' integrase family.</text>
</comment>
<dbReference type="GO" id="GO:0003677">
    <property type="term" value="F:DNA binding"/>
    <property type="evidence" value="ECO:0007669"/>
    <property type="project" value="UniProtKB-KW"/>
</dbReference>
<reference evidence="6 7" key="1">
    <citation type="submission" date="2006-03" db="EMBL/GenBank/DDBJ databases">
        <authorList>
            <person name="Giovannoni S.J."/>
            <person name="Cho J.-C."/>
            <person name="Ferriera S."/>
            <person name="Johnson J."/>
            <person name="Kravitz S."/>
            <person name="Halpern A."/>
            <person name="Remington K."/>
            <person name="Beeson K."/>
            <person name="Tran B."/>
            <person name="Rogers Y.-H."/>
            <person name="Friedman R."/>
            <person name="Venter J.C."/>
        </authorList>
    </citation>
    <scope>NUCLEOTIDE SEQUENCE [LARGE SCALE GENOMIC DNA]</scope>
    <source>
        <strain evidence="6 7">HTCC2207</strain>
    </source>
</reference>
<evidence type="ECO:0000259" key="5">
    <source>
        <dbReference type="PROSITE" id="PS51898"/>
    </source>
</evidence>
<evidence type="ECO:0000313" key="7">
    <source>
        <dbReference type="Proteomes" id="UP000005555"/>
    </source>
</evidence>
<dbReference type="STRING" id="314287.GB2207_01392"/>
<dbReference type="GO" id="GO:0006310">
    <property type="term" value="P:DNA recombination"/>
    <property type="evidence" value="ECO:0007669"/>
    <property type="project" value="UniProtKB-KW"/>
</dbReference>
<dbReference type="InterPro" id="IPR038488">
    <property type="entry name" value="Integrase_DNA-bd_sf"/>
</dbReference>
<dbReference type="Pfam" id="PF13356">
    <property type="entry name" value="Arm-DNA-bind_3"/>
    <property type="match status" value="1"/>
</dbReference>
<dbReference type="InterPro" id="IPR013762">
    <property type="entry name" value="Integrase-like_cat_sf"/>
</dbReference>
<dbReference type="OrthoDB" id="9795573at2"/>
<dbReference type="InterPro" id="IPR002104">
    <property type="entry name" value="Integrase_catalytic"/>
</dbReference>
<protein>
    <submittedName>
        <fullName evidence="6">Putative phage integrase</fullName>
    </submittedName>
</protein>
<name>Q1YTS1_9GAMM</name>
<comment type="caution">
    <text evidence="6">The sequence shown here is derived from an EMBL/GenBank/DDBJ whole genome shotgun (WGS) entry which is preliminary data.</text>
</comment>
<evidence type="ECO:0000256" key="2">
    <source>
        <dbReference type="ARBA" id="ARBA00022908"/>
    </source>
</evidence>
<dbReference type="InterPro" id="IPR010998">
    <property type="entry name" value="Integrase_recombinase_N"/>
</dbReference>
<dbReference type="eggNOG" id="COG0582">
    <property type="taxonomic scope" value="Bacteria"/>
</dbReference>
<dbReference type="InterPro" id="IPR011010">
    <property type="entry name" value="DNA_brk_join_enz"/>
</dbReference>
<dbReference type="InterPro" id="IPR025166">
    <property type="entry name" value="Integrase_DNA_bind_dom"/>
</dbReference>
<dbReference type="InterPro" id="IPR053876">
    <property type="entry name" value="Phage_int_M"/>
</dbReference>
<dbReference type="GO" id="GO:0015074">
    <property type="term" value="P:DNA integration"/>
    <property type="evidence" value="ECO:0007669"/>
    <property type="project" value="UniProtKB-KW"/>
</dbReference>
<dbReference type="HOGENOM" id="CLU_027562_0_2_6"/>
<gene>
    <name evidence="6" type="ORF">GB2207_01392</name>
</gene>
<evidence type="ECO:0000256" key="1">
    <source>
        <dbReference type="ARBA" id="ARBA00008857"/>
    </source>
</evidence>
<dbReference type="Gene3D" id="3.30.160.390">
    <property type="entry name" value="Integrase, DNA-binding domain"/>
    <property type="match status" value="1"/>
</dbReference>
<dbReference type="PROSITE" id="PS51898">
    <property type="entry name" value="TYR_RECOMBINASE"/>
    <property type="match status" value="1"/>
</dbReference>
<accession>Q1YTS1</accession>
<dbReference type="EMBL" id="AAPI01000002">
    <property type="protein sequence ID" value="EAS47416.1"/>
    <property type="molecule type" value="Genomic_DNA"/>
</dbReference>